<accession>A0A699S606</accession>
<sequence>MLNLFRGGKVTSGLSALRSEDSNYKGGNAAVSGMRRIGGDAGSVGDGICGNGDDNGVSGDGGGIGIAKNLSTSSVVKDSVGGWGLKDILAVTRSAGGGGIES</sequence>
<comment type="caution">
    <text evidence="1">The sequence shown here is derived from an EMBL/GenBank/DDBJ whole genome shotgun (WGS) entry which is preliminary data.</text>
</comment>
<proteinExistence type="predicted"/>
<gene>
    <name evidence="1" type="ORF">Tci_864687</name>
</gene>
<feature type="non-terminal residue" evidence="1">
    <location>
        <position position="102"/>
    </location>
</feature>
<evidence type="ECO:0000313" key="1">
    <source>
        <dbReference type="EMBL" id="GFC92717.1"/>
    </source>
</evidence>
<dbReference type="EMBL" id="BKCJ011139064">
    <property type="protein sequence ID" value="GFC92717.1"/>
    <property type="molecule type" value="Genomic_DNA"/>
</dbReference>
<protein>
    <submittedName>
        <fullName evidence="1">Uncharacterized protein</fullName>
    </submittedName>
</protein>
<organism evidence="1">
    <name type="scientific">Tanacetum cinerariifolium</name>
    <name type="common">Dalmatian daisy</name>
    <name type="synonym">Chrysanthemum cinerariifolium</name>
    <dbReference type="NCBI Taxonomy" id="118510"/>
    <lineage>
        <taxon>Eukaryota</taxon>
        <taxon>Viridiplantae</taxon>
        <taxon>Streptophyta</taxon>
        <taxon>Embryophyta</taxon>
        <taxon>Tracheophyta</taxon>
        <taxon>Spermatophyta</taxon>
        <taxon>Magnoliopsida</taxon>
        <taxon>eudicotyledons</taxon>
        <taxon>Gunneridae</taxon>
        <taxon>Pentapetalae</taxon>
        <taxon>asterids</taxon>
        <taxon>campanulids</taxon>
        <taxon>Asterales</taxon>
        <taxon>Asteraceae</taxon>
        <taxon>Asteroideae</taxon>
        <taxon>Anthemideae</taxon>
        <taxon>Anthemidinae</taxon>
        <taxon>Tanacetum</taxon>
    </lineage>
</organism>
<name>A0A699S606_TANCI</name>
<dbReference type="AlphaFoldDB" id="A0A699S606"/>
<reference evidence="1" key="1">
    <citation type="journal article" date="2019" name="Sci. Rep.">
        <title>Draft genome of Tanacetum cinerariifolium, the natural source of mosquito coil.</title>
        <authorList>
            <person name="Yamashiro T."/>
            <person name="Shiraishi A."/>
            <person name="Satake H."/>
            <person name="Nakayama K."/>
        </authorList>
    </citation>
    <scope>NUCLEOTIDE SEQUENCE</scope>
</reference>